<keyword evidence="2" id="KW-0472">Membrane</keyword>
<keyword evidence="4" id="KW-0378">Hydrolase</keyword>
<keyword evidence="4" id="KW-0645">Protease</keyword>
<evidence type="ECO:0000313" key="4">
    <source>
        <dbReference type="EMBL" id="MDO5456818.1"/>
    </source>
</evidence>
<dbReference type="PANTHER" id="PTHR39430">
    <property type="entry name" value="MEMBRANE-ASSOCIATED PROTEASE-RELATED"/>
    <property type="match status" value="1"/>
</dbReference>
<evidence type="ECO:0000259" key="3">
    <source>
        <dbReference type="Pfam" id="PF02517"/>
    </source>
</evidence>
<dbReference type="EC" id="3.4.-.-" evidence="4"/>
<dbReference type="GO" id="GO:0008237">
    <property type="term" value="F:metallopeptidase activity"/>
    <property type="evidence" value="ECO:0007669"/>
    <property type="project" value="UniProtKB-KW"/>
</dbReference>
<dbReference type="GO" id="GO:0004175">
    <property type="term" value="F:endopeptidase activity"/>
    <property type="evidence" value="ECO:0007669"/>
    <property type="project" value="UniProtKB-ARBA"/>
</dbReference>
<feature type="transmembrane region" description="Helical" evidence="2">
    <location>
        <begin position="136"/>
        <end position="153"/>
    </location>
</feature>
<feature type="transmembrane region" description="Helical" evidence="2">
    <location>
        <begin position="173"/>
        <end position="190"/>
    </location>
</feature>
<comment type="caution">
    <text evidence="4">The sequence shown here is derived from an EMBL/GenBank/DDBJ whole genome shotgun (WGS) entry which is preliminary data.</text>
</comment>
<evidence type="ECO:0000313" key="5">
    <source>
        <dbReference type="Proteomes" id="UP001171751"/>
    </source>
</evidence>
<dbReference type="GO" id="GO:0080120">
    <property type="term" value="P:CAAX-box protein maturation"/>
    <property type="evidence" value="ECO:0007669"/>
    <property type="project" value="UniProtKB-ARBA"/>
</dbReference>
<keyword evidence="2" id="KW-0812">Transmembrane</keyword>
<keyword evidence="4" id="KW-0482">Metalloprotease</keyword>
<name>A0AA43UA32_9LACT</name>
<proteinExistence type="inferred from homology"/>
<accession>A0AA43UA32</accession>
<feature type="transmembrane region" description="Helical" evidence="2">
    <location>
        <begin position="268"/>
        <end position="286"/>
    </location>
</feature>
<dbReference type="InterPro" id="IPR003675">
    <property type="entry name" value="Rce1/LyrA-like_dom"/>
</dbReference>
<dbReference type="Proteomes" id="UP001171751">
    <property type="component" value="Unassembled WGS sequence"/>
</dbReference>
<dbReference type="Pfam" id="PF02517">
    <property type="entry name" value="Rce1-like"/>
    <property type="match status" value="1"/>
</dbReference>
<feature type="transmembrane region" description="Helical" evidence="2">
    <location>
        <begin position="21"/>
        <end position="49"/>
    </location>
</feature>
<protein>
    <submittedName>
        <fullName evidence="4">CPBP family intramembrane metalloprotease</fullName>
        <ecNumber evidence="4">3.4.-.-</ecNumber>
    </submittedName>
</protein>
<evidence type="ECO:0000256" key="2">
    <source>
        <dbReference type="SAM" id="Phobius"/>
    </source>
</evidence>
<keyword evidence="5" id="KW-1185">Reference proteome</keyword>
<dbReference type="PANTHER" id="PTHR39430:SF1">
    <property type="entry name" value="PROTEASE"/>
    <property type="match status" value="1"/>
</dbReference>
<feature type="transmembrane region" description="Helical" evidence="2">
    <location>
        <begin position="106"/>
        <end position="124"/>
    </location>
</feature>
<feature type="transmembrane region" description="Helical" evidence="2">
    <location>
        <begin position="221"/>
        <end position="241"/>
    </location>
</feature>
<dbReference type="AlphaFoldDB" id="A0AA43UA32"/>
<feature type="transmembrane region" description="Helical" evidence="2">
    <location>
        <begin position="64"/>
        <end position="85"/>
    </location>
</feature>
<feature type="domain" description="CAAX prenyl protease 2/Lysostaphin resistance protein A-like" evidence="3">
    <location>
        <begin position="140"/>
        <end position="229"/>
    </location>
</feature>
<evidence type="ECO:0000256" key="1">
    <source>
        <dbReference type="ARBA" id="ARBA00009067"/>
    </source>
</evidence>
<comment type="similarity">
    <text evidence="1">Belongs to the UPF0177 family.</text>
</comment>
<reference evidence="4" key="1">
    <citation type="submission" date="2023-07" db="EMBL/GenBank/DDBJ databases">
        <title>Between Cages and Wild: Unraveling the Impact of Captivity on Animal Microbiomes and Antimicrobial Resistance.</title>
        <authorList>
            <person name="Schmartz G.P."/>
            <person name="Rehner J."/>
            <person name="Schuff M.J."/>
            <person name="Becker S.L."/>
            <person name="Kravczyk M."/>
            <person name="Gurevich A."/>
            <person name="Francke R."/>
            <person name="Mueller R."/>
            <person name="Keller V."/>
            <person name="Keller A."/>
        </authorList>
    </citation>
    <scope>NUCLEOTIDE SEQUENCE</scope>
    <source>
        <strain evidence="4">S39M_St_73</strain>
    </source>
</reference>
<organism evidence="4 5">
    <name type="scientific">Atopococcus tabaci</name>
    <dbReference type="NCBI Taxonomy" id="269774"/>
    <lineage>
        <taxon>Bacteria</taxon>
        <taxon>Bacillati</taxon>
        <taxon>Bacillota</taxon>
        <taxon>Bacilli</taxon>
        <taxon>Lactobacillales</taxon>
        <taxon>Carnobacteriaceae</taxon>
        <taxon>Atopococcus</taxon>
    </lineage>
</organism>
<dbReference type="EMBL" id="JAUNQW010000001">
    <property type="protein sequence ID" value="MDO5456818.1"/>
    <property type="molecule type" value="Genomic_DNA"/>
</dbReference>
<sequence length="296" mass="33763">MFFPLNESISQTKKERQMNKWTVITRSIIVLLMMQIILGALSALLLLLLPPDAAPEEWINDFNIYFSLYGSLFNLITILILNFYVENKSWKSLGWMTSSAVKKHSRIIGAAVLILLTLIGINILTGFMRMEWNENFHAVFFLLTVLGFFIQAVSQEFIFRGYIMNGLSVDGRILQGIWINSLFLALIFIVNSQLSLFGSLNILLFSGVLSYIFYFTSNIKLTILLNAATQIIIGPLLGSNFQGQDIPHSLLISYLESSQERVPMDQDILFTIVLLIIAAFLHFKLYRNQSEEIETR</sequence>
<gene>
    <name evidence="4" type="ORF">Q4F26_00595</name>
</gene>
<keyword evidence="2" id="KW-1133">Transmembrane helix</keyword>
<feature type="transmembrane region" description="Helical" evidence="2">
    <location>
        <begin position="196"/>
        <end position="214"/>
    </location>
</feature>